<dbReference type="AlphaFoldDB" id="A0A292PXE5"/>
<dbReference type="InterPro" id="IPR013150">
    <property type="entry name" value="TFIIB_cyclin"/>
</dbReference>
<proteinExistence type="inferred from homology"/>
<keyword evidence="7" id="KW-0804">Transcription</keyword>
<dbReference type="InterPro" id="IPR000812">
    <property type="entry name" value="TFIIB"/>
</dbReference>
<dbReference type="PANTHER" id="PTHR11618">
    <property type="entry name" value="TRANSCRIPTION INITIATION FACTOR IIB-RELATED"/>
    <property type="match status" value="1"/>
</dbReference>
<comment type="subcellular location">
    <subcellularLocation>
        <location evidence="1">Nucleus</location>
    </subcellularLocation>
</comment>
<dbReference type="GO" id="GO:0070897">
    <property type="term" value="P:transcription preinitiation complex assembly"/>
    <property type="evidence" value="ECO:0007669"/>
    <property type="project" value="InterPro"/>
</dbReference>
<dbReference type="GO" id="GO:0000995">
    <property type="term" value="F:RNA polymerase III general transcription initiation factor activity"/>
    <property type="evidence" value="ECO:0007669"/>
    <property type="project" value="TreeGrafter"/>
</dbReference>
<evidence type="ECO:0000256" key="2">
    <source>
        <dbReference type="ARBA" id="ARBA00010857"/>
    </source>
</evidence>
<gene>
    <name evidence="10" type="ORF">GSTUAT00003679001</name>
</gene>
<dbReference type="GO" id="GO:0017025">
    <property type="term" value="F:TBP-class protein binding"/>
    <property type="evidence" value="ECO:0007669"/>
    <property type="project" value="InterPro"/>
</dbReference>
<evidence type="ECO:0000313" key="10">
    <source>
        <dbReference type="EMBL" id="CUS12229.1"/>
    </source>
</evidence>
<dbReference type="Gene3D" id="1.10.472.10">
    <property type="entry name" value="Cyclin-like"/>
    <property type="match status" value="1"/>
</dbReference>
<dbReference type="GO" id="GO:0005634">
    <property type="term" value="C:nucleus"/>
    <property type="evidence" value="ECO:0007669"/>
    <property type="project" value="UniProtKB-SubCell"/>
</dbReference>
<comment type="similarity">
    <text evidence="2">Belongs to the TFIIB family.</text>
</comment>
<keyword evidence="11" id="KW-1185">Reference proteome</keyword>
<dbReference type="InterPro" id="IPR036915">
    <property type="entry name" value="Cyclin-like_sf"/>
</dbReference>
<feature type="domain" description="Transcription factor TFIIB cyclin-like" evidence="9">
    <location>
        <begin position="3"/>
        <end position="56"/>
    </location>
</feature>
<evidence type="ECO:0000259" key="9">
    <source>
        <dbReference type="Pfam" id="PF00382"/>
    </source>
</evidence>
<dbReference type="PANTHER" id="PTHR11618:SF4">
    <property type="entry name" value="TRANSCRIPTION FACTOR IIIB 90 KDA SUBUNIT"/>
    <property type="match status" value="1"/>
</dbReference>
<evidence type="ECO:0000256" key="3">
    <source>
        <dbReference type="ARBA" id="ARBA00022723"/>
    </source>
</evidence>
<name>A0A292PXE5_9PEZI</name>
<evidence type="ECO:0000256" key="1">
    <source>
        <dbReference type="ARBA" id="ARBA00004123"/>
    </source>
</evidence>
<keyword evidence="8" id="KW-0539">Nucleus</keyword>
<accession>A0A292PXE5</accession>
<reference evidence="10" key="1">
    <citation type="submission" date="2015-10" db="EMBL/GenBank/DDBJ databases">
        <authorList>
            <person name="Regsiter A."/>
            <person name="william w."/>
        </authorList>
    </citation>
    <scope>NUCLEOTIDE SEQUENCE</scope>
    <source>
        <strain evidence="10">Montdore</strain>
    </source>
</reference>
<evidence type="ECO:0000256" key="5">
    <source>
        <dbReference type="ARBA" id="ARBA00022833"/>
    </source>
</evidence>
<keyword evidence="5" id="KW-0862">Zinc</keyword>
<dbReference type="GO" id="GO:0097550">
    <property type="term" value="C:transcription preinitiation complex"/>
    <property type="evidence" value="ECO:0007669"/>
    <property type="project" value="TreeGrafter"/>
</dbReference>
<evidence type="ECO:0000256" key="6">
    <source>
        <dbReference type="ARBA" id="ARBA00023015"/>
    </source>
</evidence>
<protein>
    <recommendedName>
        <fullName evidence="9">Transcription factor TFIIB cyclin-like domain-containing protein</fullName>
    </recommendedName>
</protein>
<keyword evidence="4" id="KW-0863">Zinc-finger</keyword>
<dbReference type="Proteomes" id="UP001412239">
    <property type="component" value="Unassembled WGS sequence"/>
</dbReference>
<keyword evidence="3" id="KW-0479">Metal-binding</keyword>
<dbReference type="GO" id="GO:0000126">
    <property type="term" value="C:transcription factor TFIIIB complex"/>
    <property type="evidence" value="ECO:0007669"/>
    <property type="project" value="TreeGrafter"/>
</dbReference>
<dbReference type="EMBL" id="LN890998">
    <property type="protein sequence ID" value="CUS12229.1"/>
    <property type="molecule type" value="Genomic_DNA"/>
</dbReference>
<evidence type="ECO:0000256" key="4">
    <source>
        <dbReference type="ARBA" id="ARBA00022771"/>
    </source>
</evidence>
<dbReference type="GO" id="GO:0001006">
    <property type="term" value="F:RNA polymerase III type 3 promoter sequence-specific DNA binding"/>
    <property type="evidence" value="ECO:0007669"/>
    <property type="project" value="TreeGrafter"/>
</dbReference>
<evidence type="ECO:0000313" key="11">
    <source>
        <dbReference type="Proteomes" id="UP001412239"/>
    </source>
</evidence>
<dbReference type="Pfam" id="PF00382">
    <property type="entry name" value="TFIIB"/>
    <property type="match status" value="1"/>
</dbReference>
<evidence type="ECO:0000256" key="8">
    <source>
        <dbReference type="ARBA" id="ARBA00023242"/>
    </source>
</evidence>
<organism evidence="10 11">
    <name type="scientific">Tuber aestivum</name>
    <name type="common">summer truffle</name>
    <dbReference type="NCBI Taxonomy" id="59557"/>
    <lineage>
        <taxon>Eukaryota</taxon>
        <taxon>Fungi</taxon>
        <taxon>Dikarya</taxon>
        <taxon>Ascomycota</taxon>
        <taxon>Pezizomycotina</taxon>
        <taxon>Pezizomycetes</taxon>
        <taxon>Pezizales</taxon>
        <taxon>Tuberaceae</taxon>
        <taxon>Tuber</taxon>
    </lineage>
</organism>
<sequence>MSCNWMVQGYQPSGICGAALILTARMNNFRRSVREAVYVVKIADLTTQKRLEELKDAKREDLSVEEFRNIWLEQAYGPPSYGPKASKRRKRVRNVNHDGEVTEIPRILLLSKCLSKHPPGTPPSAPPSAPTLLTLLDKPQYWMLTAS</sequence>
<keyword evidence="6" id="KW-0805">Transcription regulation</keyword>
<dbReference type="SUPFAM" id="SSF47954">
    <property type="entry name" value="Cyclin-like"/>
    <property type="match status" value="1"/>
</dbReference>
<evidence type="ECO:0000256" key="7">
    <source>
        <dbReference type="ARBA" id="ARBA00023163"/>
    </source>
</evidence>
<dbReference type="GO" id="GO:0008270">
    <property type="term" value="F:zinc ion binding"/>
    <property type="evidence" value="ECO:0007669"/>
    <property type="project" value="UniProtKB-KW"/>
</dbReference>